<proteinExistence type="predicted"/>
<name>A0AC34F998_9BILA</name>
<organism evidence="1 2">
    <name type="scientific">Panagrolaimus sp. ES5</name>
    <dbReference type="NCBI Taxonomy" id="591445"/>
    <lineage>
        <taxon>Eukaryota</taxon>
        <taxon>Metazoa</taxon>
        <taxon>Ecdysozoa</taxon>
        <taxon>Nematoda</taxon>
        <taxon>Chromadorea</taxon>
        <taxon>Rhabditida</taxon>
        <taxon>Tylenchina</taxon>
        <taxon>Panagrolaimomorpha</taxon>
        <taxon>Panagrolaimoidea</taxon>
        <taxon>Panagrolaimidae</taxon>
        <taxon>Panagrolaimus</taxon>
    </lineage>
</organism>
<accession>A0AC34F998</accession>
<dbReference type="Proteomes" id="UP000887579">
    <property type="component" value="Unplaced"/>
</dbReference>
<protein>
    <submittedName>
        <fullName evidence="2">Protein kinase domain-containing protein</fullName>
    </submittedName>
</protein>
<evidence type="ECO:0000313" key="2">
    <source>
        <dbReference type="WBParaSite" id="ES5_v2.g13482.t1"/>
    </source>
</evidence>
<evidence type="ECO:0000313" key="1">
    <source>
        <dbReference type="Proteomes" id="UP000887579"/>
    </source>
</evidence>
<reference evidence="2" key="1">
    <citation type="submission" date="2022-11" db="UniProtKB">
        <authorList>
            <consortium name="WormBaseParasite"/>
        </authorList>
    </citation>
    <scope>IDENTIFICATION</scope>
</reference>
<sequence>MKRLIKEVGCYGEKMSNLLETYSKRSSSVPPRFGPKIGEKVAECRILIRIGSGISDVYAAQRDDGGLFAIKCSAKCVDLKSEYLIATRCWPHPNLLKCLAYGERKMYNEFTGDDLHTFLINPEKDGSLKELENFSINLKNFANVKLIDYGHSTRIGPHEMCEQGEFGTIQFSSRDAMKYPEKQHTTSKLANFLSFN</sequence>
<dbReference type="WBParaSite" id="ES5_v2.g13482.t1">
    <property type="protein sequence ID" value="ES5_v2.g13482.t1"/>
    <property type="gene ID" value="ES5_v2.g13482"/>
</dbReference>